<evidence type="ECO:0000256" key="1">
    <source>
        <dbReference type="ARBA" id="ARBA00004496"/>
    </source>
</evidence>
<dbReference type="eggNOG" id="KOG1577">
    <property type="taxonomic scope" value="Eukaryota"/>
</dbReference>
<name>R8BNI9_PHAM7</name>
<evidence type="ECO:0000313" key="9">
    <source>
        <dbReference type="EMBL" id="EOO00906.1"/>
    </source>
</evidence>
<sequence>MQRIMASVQNTAKKFTLNTGAQIPAVGLGTWQSKPKEVQHAVEAALARGYRHIDTAFAYGNEKEVGDGIKASGVPREEIWLTTKLDNPWHKRVTEGFEASLKNLQTDYLDLYLMHWPSSSDPADLKKHYPDWDFVDTWREMQKLLDTGKVRNIGVSNFGIKNMEKLLSAESTKVVPAVNQIELHPANPSPKLLDYLAEKGIHASAYSPLGSTDSPLYTNDTILSIAKAKGKTPQQVLLVWGLQRGVSVLPKSVTKERIDANFELDGWSLTDEEMTQLSSIKDRFKVCGDAWLPVKVFFGDDE</sequence>
<dbReference type="Gene3D" id="3.20.20.100">
    <property type="entry name" value="NADP-dependent oxidoreductase domain"/>
    <property type="match status" value="1"/>
</dbReference>
<dbReference type="InterPro" id="IPR018170">
    <property type="entry name" value="Aldo/ket_reductase_CS"/>
</dbReference>
<evidence type="ECO:0000256" key="4">
    <source>
        <dbReference type="ARBA" id="ARBA00023002"/>
    </source>
</evidence>
<dbReference type="FunFam" id="3.20.20.100:FF:000018">
    <property type="entry name" value="Glycerol dehydrogenase Gcy1"/>
    <property type="match status" value="1"/>
</dbReference>
<evidence type="ECO:0000313" key="10">
    <source>
        <dbReference type="Proteomes" id="UP000014074"/>
    </source>
</evidence>
<dbReference type="EMBL" id="KB933059">
    <property type="protein sequence ID" value="EOO00906.1"/>
    <property type="molecule type" value="Genomic_DNA"/>
</dbReference>
<dbReference type="HOGENOM" id="CLU_023205_0_0_1"/>
<accession>R8BNI9</accession>
<dbReference type="GO" id="GO:0033554">
    <property type="term" value="P:cellular response to stress"/>
    <property type="evidence" value="ECO:0007669"/>
    <property type="project" value="UniProtKB-ARBA"/>
</dbReference>
<keyword evidence="4" id="KW-0560">Oxidoreductase</keyword>
<dbReference type="RefSeq" id="XP_007914264.1">
    <property type="nucleotide sequence ID" value="XM_007916073.1"/>
</dbReference>
<dbReference type="PANTHER" id="PTHR11732">
    <property type="entry name" value="ALDO/KETO REDUCTASE"/>
    <property type="match status" value="1"/>
</dbReference>
<dbReference type="GO" id="GO:0005737">
    <property type="term" value="C:cytoplasm"/>
    <property type="evidence" value="ECO:0007669"/>
    <property type="project" value="UniProtKB-SubCell"/>
</dbReference>
<evidence type="ECO:0000256" key="3">
    <source>
        <dbReference type="ARBA" id="ARBA00022490"/>
    </source>
</evidence>
<dbReference type="GO" id="GO:0006066">
    <property type="term" value="P:alcohol metabolic process"/>
    <property type="evidence" value="ECO:0007669"/>
    <property type="project" value="UniProtKB-ARBA"/>
</dbReference>
<evidence type="ECO:0000256" key="7">
    <source>
        <dbReference type="PIRSR" id="PIRSR000097-3"/>
    </source>
</evidence>
<evidence type="ECO:0000256" key="6">
    <source>
        <dbReference type="PIRSR" id="PIRSR000097-2"/>
    </source>
</evidence>
<dbReference type="InterPro" id="IPR020471">
    <property type="entry name" value="AKR"/>
</dbReference>
<comment type="similarity">
    <text evidence="2">Belongs to the aldo/keto reductase family.</text>
</comment>
<evidence type="ECO:0000256" key="5">
    <source>
        <dbReference type="PIRSR" id="PIRSR000097-1"/>
    </source>
</evidence>
<comment type="subcellular location">
    <subcellularLocation>
        <location evidence="1">Cytoplasm</location>
    </subcellularLocation>
</comment>
<dbReference type="PRINTS" id="PR00069">
    <property type="entry name" value="ALDKETRDTASE"/>
</dbReference>
<feature type="active site" description="Proton donor" evidence="5">
    <location>
        <position position="59"/>
    </location>
</feature>
<dbReference type="PIRSF" id="PIRSF000097">
    <property type="entry name" value="AKR"/>
    <property type="match status" value="1"/>
</dbReference>
<feature type="domain" description="NADP-dependent oxidoreductase" evidence="8">
    <location>
        <begin position="26"/>
        <end position="280"/>
    </location>
</feature>
<dbReference type="Pfam" id="PF00248">
    <property type="entry name" value="Aldo_ket_red"/>
    <property type="match status" value="1"/>
</dbReference>
<dbReference type="AlphaFoldDB" id="R8BNI9"/>
<dbReference type="InterPro" id="IPR036812">
    <property type="entry name" value="NAD(P)_OxRdtase_dom_sf"/>
</dbReference>
<dbReference type="Proteomes" id="UP000014074">
    <property type="component" value="Unassembled WGS sequence"/>
</dbReference>
<reference evidence="10" key="1">
    <citation type="journal article" date="2013" name="Genome Announc.">
        <title>Draft genome sequence of the ascomycete Phaeoacremonium aleophilum strain UCR-PA7, a causal agent of the esca disease complex in grapevines.</title>
        <authorList>
            <person name="Blanco-Ulate B."/>
            <person name="Rolshausen P."/>
            <person name="Cantu D."/>
        </authorList>
    </citation>
    <scope>NUCLEOTIDE SEQUENCE [LARGE SCALE GENOMIC DNA]</scope>
    <source>
        <strain evidence="10">UCR-PA7</strain>
    </source>
</reference>
<dbReference type="GeneID" id="19323928"/>
<dbReference type="GO" id="GO:0004032">
    <property type="term" value="F:aldose reductase (NADPH) activity"/>
    <property type="evidence" value="ECO:0007669"/>
    <property type="project" value="UniProtKB-ARBA"/>
</dbReference>
<dbReference type="PROSITE" id="PS00798">
    <property type="entry name" value="ALDOKETO_REDUCTASE_1"/>
    <property type="match status" value="1"/>
</dbReference>
<evidence type="ECO:0000259" key="8">
    <source>
        <dbReference type="Pfam" id="PF00248"/>
    </source>
</evidence>
<evidence type="ECO:0000256" key="2">
    <source>
        <dbReference type="ARBA" id="ARBA00007905"/>
    </source>
</evidence>
<feature type="binding site" evidence="6">
    <location>
        <position position="115"/>
    </location>
    <ligand>
        <name>substrate</name>
    </ligand>
</feature>
<keyword evidence="3" id="KW-0963">Cytoplasm</keyword>
<gene>
    <name evidence="9" type="ORF">UCRPA7_3569</name>
</gene>
<dbReference type="InterPro" id="IPR023210">
    <property type="entry name" value="NADP_OxRdtase_dom"/>
</dbReference>
<dbReference type="OrthoDB" id="416253at2759"/>
<dbReference type="GO" id="GO:0042180">
    <property type="term" value="P:ketone metabolic process"/>
    <property type="evidence" value="ECO:0007669"/>
    <property type="project" value="UniProtKB-ARBA"/>
</dbReference>
<keyword evidence="10" id="KW-1185">Reference proteome</keyword>
<dbReference type="PROSITE" id="PS00063">
    <property type="entry name" value="ALDOKETO_REDUCTASE_3"/>
    <property type="match status" value="1"/>
</dbReference>
<dbReference type="SUPFAM" id="SSF51430">
    <property type="entry name" value="NAD(P)-linked oxidoreductase"/>
    <property type="match status" value="1"/>
</dbReference>
<proteinExistence type="inferred from homology"/>
<dbReference type="PROSITE" id="PS00062">
    <property type="entry name" value="ALDOKETO_REDUCTASE_2"/>
    <property type="match status" value="1"/>
</dbReference>
<protein>
    <submittedName>
        <fullName evidence="9">Putative glycerol dehydrogenase protein</fullName>
    </submittedName>
</protein>
<dbReference type="KEGG" id="tmn:UCRPA7_3569"/>
<organism evidence="9 10">
    <name type="scientific">Phaeoacremonium minimum (strain UCR-PA7)</name>
    <name type="common">Esca disease fungus</name>
    <name type="synonym">Togninia minima</name>
    <dbReference type="NCBI Taxonomy" id="1286976"/>
    <lineage>
        <taxon>Eukaryota</taxon>
        <taxon>Fungi</taxon>
        <taxon>Dikarya</taxon>
        <taxon>Ascomycota</taxon>
        <taxon>Pezizomycotina</taxon>
        <taxon>Sordariomycetes</taxon>
        <taxon>Sordariomycetidae</taxon>
        <taxon>Togniniales</taxon>
        <taxon>Togniniaceae</taxon>
        <taxon>Phaeoacremonium</taxon>
    </lineage>
</organism>
<dbReference type="GO" id="GO:0042843">
    <property type="term" value="P:D-xylose catabolic process"/>
    <property type="evidence" value="ECO:0007669"/>
    <property type="project" value="UniProtKB-ARBA"/>
</dbReference>
<feature type="site" description="Lowers pKa of active site Tyr" evidence="7">
    <location>
        <position position="84"/>
    </location>
</feature>
<dbReference type="GO" id="GO:0019568">
    <property type="term" value="P:arabinose catabolic process"/>
    <property type="evidence" value="ECO:0007669"/>
    <property type="project" value="UniProtKB-ARBA"/>
</dbReference>